<dbReference type="PROSITE" id="PS51462">
    <property type="entry name" value="NUDIX"/>
    <property type="match status" value="1"/>
</dbReference>
<evidence type="ECO:0000313" key="4">
    <source>
        <dbReference type="Proteomes" id="UP001596174"/>
    </source>
</evidence>
<keyword evidence="1 3" id="KW-0378">Hydrolase</keyword>
<proteinExistence type="predicted"/>
<dbReference type="Proteomes" id="UP001596174">
    <property type="component" value="Unassembled WGS sequence"/>
</dbReference>
<evidence type="ECO:0000259" key="2">
    <source>
        <dbReference type="PROSITE" id="PS51462"/>
    </source>
</evidence>
<protein>
    <submittedName>
        <fullName evidence="3">NUDIX hydrolase</fullName>
    </submittedName>
</protein>
<dbReference type="SUPFAM" id="SSF55811">
    <property type="entry name" value="Nudix"/>
    <property type="match status" value="1"/>
</dbReference>
<dbReference type="InterPro" id="IPR020084">
    <property type="entry name" value="NUDIX_hydrolase_CS"/>
</dbReference>
<evidence type="ECO:0000313" key="3">
    <source>
        <dbReference type="EMBL" id="MFC5910550.1"/>
    </source>
</evidence>
<dbReference type="InterPro" id="IPR015797">
    <property type="entry name" value="NUDIX_hydrolase-like_dom_sf"/>
</dbReference>
<gene>
    <name evidence="3" type="ORF">ACFP3V_25450</name>
</gene>
<dbReference type="InterPro" id="IPR000086">
    <property type="entry name" value="NUDIX_hydrolase_dom"/>
</dbReference>
<dbReference type="Gene3D" id="3.90.79.10">
    <property type="entry name" value="Nucleoside Triphosphate Pyrophosphohydrolase"/>
    <property type="match status" value="1"/>
</dbReference>
<dbReference type="EMBL" id="JBHSQJ010000122">
    <property type="protein sequence ID" value="MFC5910550.1"/>
    <property type="molecule type" value="Genomic_DNA"/>
</dbReference>
<sequence>MPELVERVDKEDRVLAVVERGEAIRRQWLHRVATTVCRDPEGRFLVHRRPDDDSRFPGQLNWLLGGAVNVGESYEGAAARELAEEIGVRTFPRFVFKYLCRGEISPYWLAVHEATITGQITPDASEVSWFTWLTEAELRDVLRSPTFVSDAREAFTRYRALTEGAERARGG</sequence>
<name>A0ABW1G714_9ACTN</name>
<comment type="caution">
    <text evidence="3">The sequence shown here is derived from an EMBL/GenBank/DDBJ whole genome shotgun (WGS) entry which is preliminary data.</text>
</comment>
<organism evidence="3 4">
    <name type="scientific">Streptacidiphilus monticola</name>
    <dbReference type="NCBI Taxonomy" id="2161674"/>
    <lineage>
        <taxon>Bacteria</taxon>
        <taxon>Bacillati</taxon>
        <taxon>Actinomycetota</taxon>
        <taxon>Actinomycetes</taxon>
        <taxon>Kitasatosporales</taxon>
        <taxon>Streptomycetaceae</taxon>
        <taxon>Streptacidiphilus</taxon>
    </lineage>
</organism>
<dbReference type="PROSITE" id="PS00893">
    <property type="entry name" value="NUDIX_BOX"/>
    <property type="match status" value="1"/>
</dbReference>
<dbReference type="Pfam" id="PF00293">
    <property type="entry name" value="NUDIX"/>
    <property type="match status" value="1"/>
</dbReference>
<keyword evidence="4" id="KW-1185">Reference proteome</keyword>
<feature type="domain" description="Nudix hydrolase" evidence="2">
    <location>
        <begin position="28"/>
        <end position="155"/>
    </location>
</feature>
<dbReference type="CDD" id="cd04697">
    <property type="entry name" value="NUDIX_Hydrolase"/>
    <property type="match status" value="1"/>
</dbReference>
<dbReference type="GO" id="GO:0016787">
    <property type="term" value="F:hydrolase activity"/>
    <property type="evidence" value="ECO:0007669"/>
    <property type="project" value="UniProtKB-KW"/>
</dbReference>
<evidence type="ECO:0000256" key="1">
    <source>
        <dbReference type="ARBA" id="ARBA00022801"/>
    </source>
</evidence>
<dbReference type="RefSeq" id="WP_380587918.1">
    <property type="nucleotide sequence ID" value="NZ_JBHSQJ010000122.1"/>
</dbReference>
<accession>A0ABW1G714</accession>
<reference evidence="4" key="1">
    <citation type="journal article" date="2019" name="Int. J. Syst. Evol. Microbiol.">
        <title>The Global Catalogue of Microorganisms (GCM) 10K type strain sequencing project: providing services to taxonomists for standard genome sequencing and annotation.</title>
        <authorList>
            <consortium name="The Broad Institute Genomics Platform"/>
            <consortium name="The Broad Institute Genome Sequencing Center for Infectious Disease"/>
            <person name="Wu L."/>
            <person name="Ma J."/>
        </authorList>
    </citation>
    <scope>NUCLEOTIDE SEQUENCE [LARGE SCALE GENOMIC DNA]</scope>
    <source>
        <strain evidence="4">JCM 4816</strain>
    </source>
</reference>